<feature type="compositionally biased region" description="Low complexity" evidence="1">
    <location>
        <begin position="144"/>
        <end position="153"/>
    </location>
</feature>
<sequence>MELSSSIVLPLKTGHNNQSPSDPSGHLPPSQHHILHQQYLSSSRGATEAGDEEAKFPISSTSHVPLYDQSPYIHLSVPSGSPQTSGCFNNDNNINNTNNNNNNGHNNNHNNNSSESMNNPSVAPKHQSPPLSQKSTPTPPPTSSPSSPCQSAPSNLIDLNSIVSYSHLLQRKDEVILALKYRSGDHLATQALELLRAGRERVKRITAAGRAATGKPPVKHIQEQYLAVFSRFSEYCTSQNIPTWPIEPVRVAIWVLAMQEKSPPTPATLRQYITRLEFTCTVTAGLFEPEFGASSPLKGSALLRELVNRDLPGQGPSRQPRSPSNSKPLQKRGRSLSTCDALEHSLTPSNKKWSRFEGVHGEFERYDHYISSFSPSVAYQTSLIPHQNNSEMWVAHPAHQPERYPNEVLHHCHPHPAHPVSQHYHPESNHAIEHHPSSVAGRPRSHELVGNPPQLHPSHRSMPPYQRGYTHEYMSPHGNPPFPSHHTIISPSGDGRYATDPASNQWA</sequence>
<dbReference type="AlphaFoldDB" id="A0A2N5TGU3"/>
<gene>
    <name evidence="2" type="ORF">PCASD_05235</name>
</gene>
<feature type="region of interest" description="Disordered" evidence="1">
    <location>
        <begin position="310"/>
        <end position="336"/>
    </location>
</feature>
<feature type="region of interest" description="Disordered" evidence="1">
    <location>
        <begin position="473"/>
        <end position="507"/>
    </location>
</feature>
<evidence type="ECO:0000313" key="2">
    <source>
        <dbReference type="EMBL" id="PLW24722.1"/>
    </source>
</evidence>
<feature type="region of interest" description="Disordered" evidence="1">
    <location>
        <begin position="75"/>
        <end position="153"/>
    </location>
</feature>
<feature type="compositionally biased region" description="Polar residues" evidence="1">
    <location>
        <begin position="78"/>
        <end position="88"/>
    </location>
</feature>
<feature type="region of interest" description="Disordered" evidence="1">
    <location>
        <begin position="432"/>
        <end position="461"/>
    </location>
</feature>
<accession>A0A2N5TGU3</accession>
<dbReference type="SUPFAM" id="SSF47823">
    <property type="entry name" value="lambda integrase-like, N-terminal domain"/>
    <property type="match status" value="1"/>
</dbReference>
<name>A0A2N5TGU3_9BASI</name>
<evidence type="ECO:0000256" key="1">
    <source>
        <dbReference type="SAM" id="MobiDB-lite"/>
    </source>
</evidence>
<reference evidence="2 3" key="1">
    <citation type="submission" date="2017-11" db="EMBL/GenBank/DDBJ databases">
        <title>De novo assembly and phasing of dikaryotic genomes from two isolates of Puccinia coronata f. sp. avenae, the causal agent of oat crown rust.</title>
        <authorList>
            <person name="Miller M.E."/>
            <person name="Zhang Y."/>
            <person name="Omidvar V."/>
            <person name="Sperschneider J."/>
            <person name="Schwessinger B."/>
            <person name="Raley C."/>
            <person name="Palmer J.M."/>
            <person name="Garnica D."/>
            <person name="Upadhyaya N."/>
            <person name="Rathjen J."/>
            <person name="Taylor J.M."/>
            <person name="Park R.F."/>
            <person name="Dodds P.N."/>
            <person name="Hirsch C.D."/>
            <person name="Kianian S.F."/>
            <person name="Figueroa M."/>
        </authorList>
    </citation>
    <scope>NUCLEOTIDE SEQUENCE [LARGE SCALE GENOMIC DNA]</scope>
    <source>
        <strain evidence="2">12SD80</strain>
    </source>
</reference>
<feature type="compositionally biased region" description="Polar residues" evidence="1">
    <location>
        <begin position="316"/>
        <end position="328"/>
    </location>
</feature>
<dbReference type="EMBL" id="PGCI01000604">
    <property type="protein sequence ID" value="PLW24722.1"/>
    <property type="molecule type" value="Genomic_DNA"/>
</dbReference>
<evidence type="ECO:0000313" key="3">
    <source>
        <dbReference type="Proteomes" id="UP000235392"/>
    </source>
</evidence>
<protein>
    <submittedName>
        <fullName evidence="2">Uncharacterized protein</fullName>
    </submittedName>
</protein>
<feature type="region of interest" description="Disordered" evidence="1">
    <location>
        <begin position="1"/>
        <end position="31"/>
    </location>
</feature>
<organism evidence="2 3">
    <name type="scientific">Puccinia coronata f. sp. avenae</name>
    <dbReference type="NCBI Taxonomy" id="200324"/>
    <lineage>
        <taxon>Eukaryota</taxon>
        <taxon>Fungi</taxon>
        <taxon>Dikarya</taxon>
        <taxon>Basidiomycota</taxon>
        <taxon>Pucciniomycotina</taxon>
        <taxon>Pucciniomycetes</taxon>
        <taxon>Pucciniales</taxon>
        <taxon>Pucciniaceae</taxon>
        <taxon>Puccinia</taxon>
    </lineage>
</organism>
<dbReference type="Proteomes" id="UP000235392">
    <property type="component" value="Unassembled WGS sequence"/>
</dbReference>
<proteinExistence type="predicted"/>
<comment type="caution">
    <text evidence="2">The sequence shown here is derived from an EMBL/GenBank/DDBJ whole genome shotgun (WGS) entry which is preliminary data.</text>
</comment>
<feature type="compositionally biased region" description="Low complexity" evidence="1">
    <location>
        <begin position="89"/>
        <end position="119"/>
    </location>
</feature>